<dbReference type="Proteomes" id="UP001247805">
    <property type="component" value="Unassembled WGS sequence"/>
</dbReference>
<evidence type="ECO:0000313" key="1">
    <source>
        <dbReference type="EMBL" id="MDU0356440.1"/>
    </source>
</evidence>
<evidence type="ECO:0000313" key="2">
    <source>
        <dbReference type="Proteomes" id="UP001247805"/>
    </source>
</evidence>
<accession>A0ABU3T2E3</accession>
<protein>
    <submittedName>
        <fullName evidence="1">Uncharacterized protein</fullName>
    </submittedName>
</protein>
<dbReference type="PANTHER" id="PTHR33546">
    <property type="entry name" value="LARGE, MULTIFUNCTIONAL SECRETED PROTEIN-RELATED"/>
    <property type="match status" value="1"/>
</dbReference>
<keyword evidence="2" id="KW-1185">Reference proteome</keyword>
<organism evidence="1 2">
    <name type="scientific">Paraglaciecola aquimarina</name>
    <dbReference type="NCBI Taxonomy" id="1235557"/>
    <lineage>
        <taxon>Bacteria</taxon>
        <taxon>Pseudomonadati</taxon>
        <taxon>Pseudomonadota</taxon>
        <taxon>Gammaproteobacteria</taxon>
        <taxon>Alteromonadales</taxon>
        <taxon>Alteromonadaceae</taxon>
        <taxon>Paraglaciecola</taxon>
    </lineage>
</organism>
<dbReference type="RefSeq" id="WP_316027924.1">
    <property type="nucleotide sequence ID" value="NZ_JAWDIO010000002.1"/>
</dbReference>
<comment type="caution">
    <text evidence="1">The sequence shown here is derived from an EMBL/GenBank/DDBJ whole genome shotgun (WGS) entry which is preliminary data.</text>
</comment>
<reference evidence="1 2" key="1">
    <citation type="submission" date="2023-10" db="EMBL/GenBank/DDBJ databases">
        <title>Glaciecola aquimarina strain GGW-M5 nov., isolated from a coastal seawater.</title>
        <authorList>
            <person name="Bayburt H."/>
            <person name="Kim J.M."/>
            <person name="Choi B.J."/>
            <person name="Jeon C.O."/>
        </authorList>
    </citation>
    <scope>NUCLEOTIDE SEQUENCE [LARGE SCALE GENOMIC DNA]</scope>
    <source>
        <strain evidence="1 2">KCTC 32108</strain>
    </source>
</reference>
<gene>
    <name evidence="1" type="ORF">RS130_23335</name>
</gene>
<proteinExistence type="predicted"/>
<name>A0ABU3T2E3_9ALTE</name>
<dbReference type="PANTHER" id="PTHR33546:SF1">
    <property type="entry name" value="LARGE, MULTIFUNCTIONAL SECRETED PROTEIN"/>
    <property type="match status" value="1"/>
</dbReference>
<dbReference type="EMBL" id="JAWDIO010000002">
    <property type="protein sequence ID" value="MDU0356440.1"/>
    <property type="molecule type" value="Genomic_DNA"/>
</dbReference>
<sequence length="198" mass="22450">MTKGKFGPFADQIFIGDQTQSNLFRVILDKVNGQYQGAVINFIDGFQSGNIRIKFDPQGQLWVGQTARGWYAKGGKPFGLQKVVWNGETPFELLDMKLTKSGFKLTFTEPLNDQTVLAKHFDVHEYNYKFTSRYGSDKHNKKDLTVKSVSLSKDKKTAEIKLDLTADKIVVVNFPQLQNANQDKPSVTTVYYTLNQLL</sequence>